<keyword evidence="2" id="KW-0378">Hydrolase</keyword>
<reference evidence="2 3" key="1">
    <citation type="submission" date="2020-07" db="EMBL/GenBank/DDBJ databases">
        <title>Roseicoccus Jingziensis gen. nov., sp. nov., isolated from coastal seawater.</title>
        <authorList>
            <person name="Feng X."/>
        </authorList>
    </citation>
    <scope>NUCLEOTIDE SEQUENCE [LARGE SCALE GENOMIC DNA]</scope>
    <source>
        <strain evidence="2 3">N1E253</strain>
    </source>
</reference>
<name>A0A851GK07_9BACT</name>
<dbReference type="SUPFAM" id="SSF53474">
    <property type="entry name" value="alpha/beta-Hydrolases"/>
    <property type="match status" value="1"/>
</dbReference>
<comment type="caution">
    <text evidence="2">The sequence shown here is derived from an EMBL/GenBank/DDBJ whole genome shotgun (WGS) entry which is preliminary data.</text>
</comment>
<keyword evidence="3" id="KW-1185">Reference proteome</keyword>
<feature type="chain" id="PRO_5032923126" evidence="1">
    <location>
        <begin position="19"/>
        <end position="265"/>
    </location>
</feature>
<evidence type="ECO:0000313" key="3">
    <source>
        <dbReference type="Proteomes" id="UP000557872"/>
    </source>
</evidence>
<accession>A0A851GK07</accession>
<gene>
    <name evidence="2" type="ORF">HW115_05430</name>
</gene>
<proteinExistence type="predicted"/>
<dbReference type="Gene3D" id="3.40.50.1820">
    <property type="entry name" value="alpha/beta hydrolase"/>
    <property type="match status" value="1"/>
</dbReference>
<dbReference type="Proteomes" id="UP000557872">
    <property type="component" value="Unassembled WGS sequence"/>
</dbReference>
<dbReference type="InterPro" id="IPR029058">
    <property type="entry name" value="AB_hydrolase_fold"/>
</dbReference>
<organism evidence="2 3">
    <name type="scientific">Oceaniferula marina</name>
    <dbReference type="NCBI Taxonomy" id="2748318"/>
    <lineage>
        <taxon>Bacteria</taxon>
        <taxon>Pseudomonadati</taxon>
        <taxon>Verrucomicrobiota</taxon>
        <taxon>Verrucomicrobiia</taxon>
        <taxon>Verrucomicrobiales</taxon>
        <taxon>Verrucomicrobiaceae</taxon>
        <taxon>Oceaniferula</taxon>
    </lineage>
</organism>
<feature type="signal peptide" evidence="1">
    <location>
        <begin position="1"/>
        <end position="18"/>
    </location>
</feature>
<evidence type="ECO:0000313" key="2">
    <source>
        <dbReference type="EMBL" id="NWK55040.1"/>
    </source>
</evidence>
<dbReference type="AlphaFoldDB" id="A0A851GK07"/>
<dbReference type="EMBL" id="JACBAZ010000002">
    <property type="protein sequence ID" value="NWK55040.1"/>
    <property type="molecule type" value="Genomic_DNA"/>
</dbReference>
<dbReference type="RefSeq" id="WP_178931582.1">
    <property type="nucleotide sequence ID" value="NZ_JACBAZ010000002.1"/>
</dbReference>
<evidence type="ECO:0000256" key="1">
    <source>
        <dbReference type="SAM" id="SignalP"/>
    </source>
</evidence>
<protein>
    <submittedName>
        <fullName evidence="2">Alpha/beta hydrolase</fullName>
    </submittedName>
</protein>
<keyword evidence="1" id="KW-0732">Signal</keyword>
<sequence>MFKLIFSCLILSVTCAQADQWHGYQKDILKTADKKGHIVIPKQPAPGRPWVWRARFPDYHPEVDLILLKRGFHVAYTDVSNLYGSPAAVKQWDQFYQQVTSTYRLAAKVALECVSRGGLIAHNWAKKNPEKVACIYGEVPVCDIKSWPGGKGEGKGSPKDWTQAIQAYGTDEAGLMAWDDNPLDNLEPLAKARVPFLHVISLTDQIVPPSENTLRLFNHYTSLGGIMTVHPNLQQPTKAHGHHFPLEDPTYLADFISRNCLTNSK</sequence>
<dbReference type="GO" id="GO:0016787">
    <property type="term" value="F:hydrolase activity"/>
    <property type="evidence" value="ECO:0007669"/>
    <property type="project" value="UniProtKB-KW"/>
</dbReference>